<accession>A0A3S5BAF0</accession>
<comment type="caution">
    <text evidence="1">The sequence shown here is derived from an EMBL/GenBank/DDBJ whole genome shotgun (WGS) entry which is preliminary data.</text>
</comment>
<proteinExistence type="predicted"/>
<dbReference type="Proteomes" id="UP000784294">
    <property type="component" value="Unassembled WGS sequence"/>
</dbReference>
<name>A0A3S5BAF0_9PLAT</name>
<organism evidence="1 2">
    <name type="scientific">Protopolystoma xenopodis</name>
    <dbReference type="NCBI Taxonomy" id="117903"/>
    <lineage>
        <taxon>Eukaryota</taxon>
        <taxon>Metazoa</taxon>
        <taxon>Spiralia</taxon>
        <taxon>Lophotrochozoa</taxon>
        <taxon>Platyhelminthes</taxon>
        <taxon>Monogenea</taxon>
        <taxon>Polyopisthocotylea</taxon>
        <taxon>Polystomatidea</taxon>
        <taxon>Polystomatidae</taxon>
        <taxon>Protopolystoma</taxon>
    </lineage>
</organism>
<evidence type="ECO:0000313" key="1">
    <source>
        <dbReference type="EMBL" id="VEL41032.1"/>
    </source>
</evidence>
<reference evidence="1" key="1">
    <citation type="submission" date="2018-11" db="EMBL/GenBank/DDBJ databases">
        <authorList>
            <consortium name="Pathogen Informatics"/>
        </authorList>
    </citation>
    <scope>NUCLEOTIDE SEQUENCE</scope>
</reference>
<protein>
    <submittedName>
        <fullName evidence="1">Uncharacterized protein</fullName>
    </submittedName>
</protein>
<feature type="non-terminal residue" evidence="1">
    <location>
        <position position="1"/>
    </location>
</feature>
<evidence type="ECO:0000313" key="2">
    <source>
        <dbReference type="Proteomes" id="UP000784294"/>
    </source>
</evidence>
<sequence length="127" mass="13838">PSIHPSIHPAIRPFINSSTAGTNHPVGVFPQCEHVQRCPVGGGTDGQQIAHYGNCPNTPSPVHFGRGQLVPLMVLTTFTWYRGQLKPRPNCTCYKLSALQHLDKWPSLGVYIGFLAHGDIDATNAQK</sequence>
<dbReference type="EMBL" id="CAAALY010267570">
    <property type="protein sequence ID" value="VEL41032.1"/>
    <property type="molecule type" value="Genomic_DNA"/>
</dbReference>
<keyword evidence="2" id="KW-1185">Reference proteome</keyword>
<dbReference type="AlphaFoldDB" id="A0A3S5BAF0"/>
<gene>
    <name evidence="1" type="ORF">PXEA_LOCUS34472</name>
</gene>